<evidence type="ECO:0000256" key="11">
    <source>
        <dbReference type="PROSITE-ProRule" id="PRU00283"/>
    </source>
</evidence>
<dbReference type="SUPFAM" id="SSF52540">
    <property type="entry name" value="P-loop containing nucleoside triphosphate hydrolases"/>
    <property type="match status" value="1"/>
</dbReference>
<evidence type="ECO:0000256" key="9">
    <source>
        <dbReference type="ARBA" id="ARBA00023212"/>
    </source>
</evidence>
<feature type="coiled-coil region" evidence="13">
    <location>
        <begin position="368"/>
        <end position="395"/>
    </location>
</feature>
<evidence type="ECO:0000256" key="12">
    <source>
        <dbReference type="RuleBase" id="RU000394"/>
    </source>
</evidence>
<keyword evidence="6 11" id="KW-0067">ATP-binding</keyword>
<dbReference type="PANTHER" id="PTHR47968">
    <property type="entry name" value="CENTROMERE PROTEIN E"/>
    <property type="match status" value="1"/>
</dbReference>
<evidence type="ECO:0000313" key="16">
    <source>
        <dbReference type="EMBL" id="GAB0199339.1"/>
    </source>
</evidence>
<dbReference type="InterPro" id="IPR001752">
    <property type="entry name" value="Kinesin_motor_dom"/>
</dbReference>
<dbReference type="InterPro" id="IPR027640">
    <property type="entry name" value="Kinesin-like_fam"/>
</dbReference>
<feature type="region of interest" description="Disordered" evidence="14">
    <location>
        <begin position="416"/>
        <end position="436"/>
    </location>
</feature>
<evidence type="ECO:0000313" key="17">
    <source>
        <dbReference type="Proteomes" id="UP001623348"/>
    </source>
</evidence>
<keyword evidence="17" id="KW-1185">Reference proteome</keyword>
<comment type="caution">
    <text evidence="16">The sequence shown here is derived from an EMBL/GenBank/DDBJ whole genome shotgun (WGS) entry which is preliminary data.</text>
</comment>
<dbReference type="GO" id="GO:0003774">
    <property type="term" value="F:cytoskeletal motor activity"/>
    <property type="evidence" value="ECO:0007669"/>
    <property type="project" value="UniProtKB-UniRule"/>
</dbReference>
<dbReference type="EMBL" id="BAAFJT010000022">
    <property type="protein sequence ID" value="GAB0199339.1"/>
    <property type="molecule type" value="Genomic_DNA"/>
</dbReference>
<evidence type="ECO:0000259" key="15">
    <source>
        <dbReference type="PROSITE" id="PS50067"/>
    </source>
</evidence>
<keyword evidence="8 11" id="KW-0505">Motor protein</keyword>
<feature type="region of interest" description="Disordered" evidence="14">
    <location>
        <begin position="589"/>
        <end position="651"/>
    </location>
</feature>
<dbReference type="PROSITE" id="PS50067">
    <property type="entry name" value="KINESIN_MOTOR_2"/>
    <property type="match status" value="1"/>
</dbReference>
<keyword evidence="4 12" id="KW-0493">Microtubule</keyword>
<name>A0ABC9XP32_GRUJA</name>
<feature type="compositionally biased region" description="Polar residues" evidence="14">
    <location>
        <begin position="607"/>
        <end position="616"/>
    </location>
</feature>
<dbReference type="InterPro" id="IPR019821">
    <property type="entry name" value="Kinesin_motor_CS"/>
</dbReference>
<evidence type="ECO:0000256" key="3">
    <source>
        <dbReference type="ARBA" id="ARBA00022490"/>
    </source>
</evidence>
<evidence type="ECO:0000256" key="4">
    <source>
        <dbReference type="ARBA" id="ARBA00022701"/>
    </source>
</evidence>
<comment type="similarity">
    <text evidence="11 12">Belongs to the TRAFAC class myosin-kinesin ATPase superfamily. Kinesin family.</text>
</comment>
<keyword evidence="7 13" id="KW-0175">Coiled coil</keyword>
<dbReference type="PRINTS" id="PR00380">
    <property type="entry name" value="KINESINHEAVY"/>
</dbReference>
<dbReference type="InterPro" id="IPR036961">
    <property type="entry name" value="Kinesin_motor_dom_sf"/>
</dbReference>
<dbReference type="Proteomes" id="UP001623348">
    <property type="component" value="Unassembled WGS sequence"/>
</dbReference>
<evidence type="ECO:0000256" key="10">
    <source>
        <dbReference type="ARBA" id="ARBA00023242"/>
    </source>
</evidence>
<evidence type="ECO:0000256" key="8">
    <source>
        <dbReference type="ARBA" id="ARBA00023175"/>
    </source>
</evidence>
<dbReference type="GO" id="GO:0005634">
    <property type="term" value="C:nucleus"/>
    <property type="evidence" value="ECO:0007669"/>
    <property type="project" value="UniProtKB-SubCell"/>
</dbReference>
<sequence length="840" mass="91139">MALGTVAVMVRVRPPAPCERERAAHPILNVVDQHILVFDPEEASGPSGSVLPTRGPKHQGKDLKFVFDRVFGEGATQEEVFQHTTHEVLDSVLNGYNCSVFAYGATGAGKTYTMLGSEKSPGIMYLTMMELYKRIEARKEEKSCEVLVSYQEVYNEQIHDLLEPKGPLAIREDPEKGVVVQGLSFHQPASAEQLLEMLANGNKNRTQHPTDANATSSRSHAIFQIYVKQQDRIGGLTRDLQVAKMSLIDLAGSERASVANTKGERLREGANINRSLLALINVINALADAKSKKTHIPYRDSKLTRLLKDSIGGNCRTIMIAAVSPSTLSYEDTYNTLKYANRAKEIKLSLKSNVLSFDCHVSKYAVICEQLKAEVADLRAKLRAYEDAARESQSQAPVVLAPLGLSPVELPRLEEAVPQTRLPLDDRRESDGKQRELEAGWPVQLCLESEQQAPEEMPPSSPRAAHRTDLQPEPKKPSCLQQGLSGSQTETLLAAILSVVRKQYSLLKDANLLTPDMVSEFEELERLVHQETGVSPEQATSSNRPAEASGASPVPRVQQGCDAEASVTLPSAPVTSTTLQCLQQLAPLSSATPMAPSPVKKRRRSEMSGSSQSGTPRNLKRRVKRQRRRGKEAETPMETQSPGSPCLKAAAPAPPISPVPSCCTSKVCVPTVTKSRLPLAMSAAQNRCTLPALPIHDLNATFEICEGDADSLAAFSLPGFPARENVQSLLNKQDDPSVPKTCVPAFAVRGSSIPKPALVSKASAQKRRRVESSAVSSLPRFQSRVAQFSSSGQQPAQPSHVPEHPSGALAWKGSKRTTKALAALGRAPPAPTPQPMKLLC</sequence>
<dbReference type="GO" id="GO:0005524">
    <property type="term" value="F:ATP binding"/>
    <property type="evidence" value="ECO:0007669"/>
    <property type="project" value="UniProtKB-UniRule"/>
</dbReference>
<evidence type="ECO:0000256" key="7">
    <source>
        <dbReference type="ARBA" id="ARBA00023054"/>
    </source>
</evidence>
<dbReference type="CDD" id="cd01370">
    <property type="entry name" value="KISc_KIP3_like"/>
    <property type="match status" value="1"/>
</dbReference>
<comment type="subcellular location">
    <subcellularLocation>
        <location evidence="2">Cytoplasm</location>
        <location evidence="2">Cytoskeleton</location>
    </subcellularLocation>
    <subcellularLocation>
        <location evidence="1">Nucleus</location>
    </subcellularLocation>
</comment>
<dbReference type="InterPro" id="IPR027417">
    <property type="entry name" value="P-loop_NTPase"/>
</dbReference>
<proteinExistence type="inferred from homology"/>
<evidence type="ECO:0000256" key="13">
    <source>
        <dbReference type="SAM" id="Coils"/>
    </source>
</evidence>
<dbReference type="PANTHER" id="PTHR47968:SF71">
    <property type="entry name" value="KINESIN-LIKE PROTEIN"/>
    <property type="match status" value="1"/>
</dbReference>
<feature type="region of interest" description="Disordered" evidence="14">
    <location>
        <begin position="450"/>
        <end position="483"/>
    </location>
</feature>
<reference evidence="16 17" key="1">
    <citation type="submission" date="2024-06" db="EMBL/GenBank/DDBJ databases">
        <title>The draft genome of Grus japonensis, version 3.</title>
        <authorList>
            <person name="Nabeshima K."/>
            <person name="Suzuki S."/>
            <person name="Onuma M."/>
        </authorList>
    </citation>
    <scope>NUCLEOTIDE SEQUENCE [LARGE SCALE GENOMIC DNA]</scope>
    <source>
        <strain evidence="16 17">451A</strain>
    </source>
</reference>
<dbReference type="GO" id="GO:0005819">
    <property type="term" value="C:spindle"/>
    <property type="evidence" value="ECO:0007669"/>
    <property type="project" value="UniProtKB-ARBA"/>
</dbReference>
<feature type="compositionally biased region" description="Basic and acidic residues" evidence="14">
    <location>
        <begin position="466"/>
        <end position="476"/>
    </location>
</feature>
<evidence type="ECO:0000256" key="2">
    <source>
        <dbReference type="ARBA" id="ARBA00004245"/>
    </source>
</evidence>
<feature type="compositionally biased region" description="Polar residues" evidence="14">
    <location>
        <begin position="532"/>
        <end position="544"/>
    </location>
</feature>
<accession>A0ABC9XP32</accession>
<keyword evidence="3" id="KW-0963">Cytoplasm</keyword>
<dbReference type="FunFam" id="3.40.850.10:FF:000027">
    <property type="entry name" value="Kinesin-like protein"/>
    <property type="match status" value="1"/>
</dbReference>
<evidence type="ECO:0000256" key="1">
    <source>
        <dbReference type="ARBA" id="ARBA00004123"/>
    </source>
</evidence>
<evidence type="ECO:0000256" key="6">
    <source>
        <dbReference type="ARBA" id="ARBA00022840"/>
    </source>
</evidence>
<dbReference type="SMART" id="SM00129">
    <property type="entry name" value="KISc"/>
    <property type="match status" value="1"/>
</dbReference>
<evidence type="ECO:0000256" key="5">
    <source>
        <dbReference type="ARBA" id="ARBA00022741"/>
    </source>
</evidence>
<dbReference type="Gene3D" id="3.40.850.10">
    <property type="entry name" value="Kinesin motor domain"/>
    <property type="match status" value="1"/>
</dbReference>
<feature type="region of interest" description="Disordered" evidence="14">
    <location>
        <begin position="530"/>
        <end position="557"/>
    </location>
</feature>
<dbReference type="GO" id="GO:0000278">
    <property type="term" value="P:mitotic cell cycle"/>
    <property type="evidence" value="ECO:0007669"/>
    <property type="project" value="UniProtKB-ARBA"/>
</dbReference>
<dbReference type="AlphaFoldDB" id="A0ABC9XP32"/>
<dbReference type="PROSITE" id="PS00411">
    <property type="entry name" value="KINESIN_MOTOR_1"/>
    <property type="match status" value="1"/>
</dbReference>
<evidence type="ECO:0000256" key="14">
    <source>
        <dbReference type="SAM" id="MobiDB-lite"/>
    </source>
</evidence>
<dbReference type="GO" id="GO:0005874">
    <property type="term" value="C:microtubule"/>
    <property type="evidence" value="ECO:0007669"/>
    <property type="project" value="UniProtKB-KW"/>
</dbReference>
<feature type="binding site" evidence="11">
    <location>
        <begin position="104"/>
        <end position="111"/>
    </location>
    <ligand>
        <name>ATP</name>
        <dbReference type="ChEBI" id="CHEBI:30616"/>
    </ligand>
</feature>
<feature type="compositionally biased region" description="Basic residues" evidence="14">
    <location>
        <begin position="618"/>
        <end position="630"/>
    </location>
</feature>
<dbReference type="Pfam" id="PF00225">
    <property type="entry name" value="Kinesin"/>
    <property type="match status" value="1"/>
</dbReference>
<feature type="region of interest" description="Disordered" evidence="14">
    <location>
        <begin position="785"/>
        <end position="814"/>
    </location>
</feature>
<protein>
    <recommendedName>
        <fullName evidence="12">Kinesin-like protein</fullName>
    </recommendedName>
</protein>
<feature type="compositionally biased region" description="Basic and acidic residues" evidence="14">
    <location>
        <begin position="423"/>
        <end position="436"/>
    </location>
</feature>
<keyword evidence="5 11" id="KW-0547">Nucleotide-binding</keyword>
<organism evidence="16 17">
    <name type="scientific">Grus japonensis</name>
    <name type="common">Japanese crane</name>
    <name type="synonym">Red-crowned crane</name>
    <dbReference type="NCBI Taxonomy" id="30415"/>
    <lineage>
        <taxon>Eukaryota</taxon>
        <taxon>Metazoa</taxon>
        <taxon>Chordata</taxon>
        <taxon>Craniata</taxon>
        <taxon>Vertebrata</taxon>
        <taxon>Euteleostomi</taxon>
        <taxon>Archelosauria</taxon>
        <taxon>Archosauria</taxon>
        <taxon>Dinosauria</taxon>
        <taxon>Saurischia</taxon>
        <taxon>Theropoda</taxon>
        <taxon>Coelurosauria</taxon>
        <taxon>Aves</taxon>
        <taxon>Neognathae</taxon>
        <taxon>Neoaves</taxon>
        <taxon>Gruiformes</taxon>
        <taxon>Gruidae</taxon>
        <taxon>Grus</taxon>
    </lineage>
</organism>
<feature type="domain" description="Kinesin motor" evidence="15">
    <location>
        <begin position="5"/>
        <end position="346"/>
    </location>
</feature>
<feature type="compositionally biased region" description="Polar residues" evidence="14">
    <location>
        <begin position="785"/>
        <end position="797"/>
    </location>
</feature>
<keyword evidence="10" id="KW-0539">Nucleus</keyword>
<gene>
    <name evidence="16" type="ORF">GRJ2_002399300</name>
</gene>
<keyword evidence="9" id="KW-0206">Cytoskeleton</keyword>